<dbReference type="RefSeq" id="WP_095623545.1">
    <property type="nucleotide sequence ID" value="NZ_NSKB01000018.1"/>
</dbReference>
<reference evidence="4 5" key="1">
    <citation type="submission" date="2017-08" db="EMBL/GenBank/DDBJ databases">
        <title>Halomonas alkalisoli sp. nov., isolated from saline alkaline soil.</title>
        <authorList>
            <person name="Wang D."/>
            <person name="Zhang G."/>
        </authorList>
    </citation>
    <scope>NUCLEOTIDE SEQUENCE [LARGE SCALE GENOMIC DNA]</scope>
    <source>
        <strain evidence="4 5">WRN001</strain>
    </source>
</reference>
<dbReference type="Pfam" id="PF11141">
    <property type="entry name" value="DUF2914"/>
    <property type="match status" value="1"/>
</dbReference>
<gene>
    <name evidence="4" type="ORF">CK498_24895</name>
</gene>
<keyword evidence="1" id="KW-0812">Transmembrane</keyword>
<feature type="transmembrane region" description="Helical" evidence="1">
    <location>
        <begin position="192"/>
        <end position="211"/>
    </location>
</feature>
<dbReference type="AlphaFoldDB" id="A0A2A2ENR6"/>
<dbReference type="OrthoDB" id="6934181at2"/>
<dbReference type="EMBL" id="NSKB01000018">
    <property type="protein sequence ID" value="PAU74007.1"/>
    <property type="molecule type" value="Genomic_DNA"/>
</dbReference>
<evidence type="ECO:0000313" key="4">
    <source>
        <dbReference type="EMBL" id="PAU74007.1"/>
    </source>
</evidence>
<dbReference type="InterPro" id="IPR022606">
    <property type="entry name" value="DUF2914"/>
</dbReference>
<feature type="transmembrane region" description="Helical" evidence="1">
    <location>
        <begin position="162"/>
        <end position="186"/>
    </location>
</feature>
<feature type="domain" description="DUF2914" evidence="2">
    <location>
        <begin position="293"/>
        <end position="357"/>
    </location>
</feature>
<name>A0A2A2ENR6_9GAMM</name>
<sequence>MTIPCAPPEPAAPPPHHPARAARLARAQHGVERLIERARPYLWIWPPIAFGAGVASFFLVDRQQWLGAALALGMLLAWLLLLSESVIGRALSRRGYPTLPRGATTFIAQLIHQETLFFSLPFLLATTVWASGQALFTLLILGLALLSILDPLYFKLAERYRWVYFAFHAQCVFVVVLVTLPIMLQLTTSESLFYALALMVIFSLPSLMHLVQPKRLRSWLAMFGLALLLAGAGWAGRAWVPPANLWLTGSALSPNLDVESRTPRGSVALTRDALTVSGLYAYTAIRAPRGLQEEVFHEWRHDGELIDRIPLTIHGGRQQGYRAWSRKQNFPVEAGGRWRIDIVTASGQRLGVLRFTVSDSPVSADMADGQITSPPGIPGLDLRQLVPGG</sequence>
<evidence type="ECO:0008006" key="6">
    <source>
        <dbReference type="Google" id="ProtNLM"/>
    </source>
</evidence>
<feature type="transmembrane region" description="Helical" evidence="1">
    <location>
        <begin position="218"/>
        <end position="240"/>
    </location>
</feature>
<accession>A0A2A2ENR6</accession>
<evidence type="ECO:0000256" key="1">
    <source>
        <dbReference type="SAM" id="Phobius"/>
    </source>
</evidence>
<feature type="transmembrane region" description="Helical" evidence="1">
    <location>
        <begin position="65"/>
        <end position="82"/>
    </location>
</feature>
<evidence type="ECO:0000259" key="2">
    <source>
        <dbReference type="Pfam" id="PF11141"/>
    </source>
</evidence>
<feature type="transmembrane region" description="Helical" evidence="1">
    <location>
        <begin position="130"/>
        <end position="150"/>
    </location>
</feature>
<proteinExistence type="predicted"/>
<evidence type="ECO:0000259" key="3">
    <source>
        <dbReference type="Pfam" id="PF19346"/>
    </source>
</evidence>
<keyword evidence="1" id="KW-0472">Membrane</keyword>
<dbReference type="Proteomes" id="UP000217771">
    <property type="component" value="Unassembled WGS sequence"/>
</dbReference>
<keyword evidence="5" id="KW-1185">Reference proteome</keyword>
<feature type="transmembrane region" description="Helical" evidence="1">
    <location>
        <begin position="41"/>
        <end position="59"/>
    </location>
</feature>
<dbReference type="Pfam" id="PF19346">
    <property type="entry name" value="DUF5924"/>
    <property type="match status" value="1"/>
</dbReference>
<evidence type="ECO:0000313" key="5">
    <source>
        <dbReference type="Proteomes" id="UP000217771"/>
    </source>
</evidence>
<feature type="domain" description="DUF5924" evidence="3">
    <location>
        <begin position="26"/>
        <end position="281"/>
    </location>
</feature>
<keyword evidence="1" id="KW-1133">Transmembrane helix</keyword>
<organism evidence="4 5">
    <name type="scientific">Halomonas salipaludis</name>
    <dbReference type="NCBI Taxonomy" id="2032625"/>
    <lineage>
        <taxon>Bacteria</taxon>
        <taxon>Pseudomonadati</taxon>
        <taxon>Pseudomonadota</taxon>
        <taxon>Gammaproteobacteria</taxon>
        <taxon>Oceanospirillales</taxon>
        <taxon>Halomonadaceae</taxon>
        <taxon>Halomonas</taxon>
    </lineage>
</organism>
<dbReference type="InterPro" id="IPR045968">
    <property type="entry name" value="DUF5924"/>
</dbReference>
<protein>
    <recommendedName>
        <fullName evidence="6">DUF2914 domain-containing protein</fullName>
    </recommendedName>
</protein>
<comment type="caution">
    <text evidence="4">The sequence shown here is derived from an EMBL/GenBank/DDBJ whole genome shotgun (WGS) entry which is preliminary data.</text>
</comment>